<keyword evidence="1" id="KW-0175">Coiled coil</keyword>
<evidence type="ECO:0000313" key="2">
    <source>
        <dbReference type="EMBL" id="HHO74594.1"/>
    </source>
</evidence>
<feature type="coiled-coil region" evidence="1">
    <location>
        <begin position="111"/>
        <end position="194"/>
    </location>
</feature>
<protein>
    <submittedName>
        <fullName evidence="2">Uncharacterized protein</fullName>
    </submittedName>
</protein>
<evidence type="ECO:0000256" key="1">
    <source>
        <dbReference type="SAM" id="Coils"/>
    </source>
</evidence>
<proteinExistence type="predicted"/>
<dbReference type="EMBL" id="DSAC01000102">
    <property type="protein sequence ID" value="HHO74594.1"/>
    <property type="molecule type" value="Genomic_DNA"/>
</dbReference>
<sequence length="198" mass="23361">MDTIKIKASEYANLIGVSLNTVKNRIRAGVLPGEKGEDGIWYVLLNREEYEFLTQKEEERAKQEANLSSNLEKLKAGFEGSLIATYLEMLMQKDRQREELFHELSSLYTLLAVKEKEIELLKRALEDREKEKALVEELRKELKEKEKEIHKLEGKLKEKELELAQKDIEIQKLLLEKEREMLSLRLELEQCKKQRETE</sequence>
<dbReference type="AlphaFoldDB" id="A0A7C5X5E7"/>
<comment type="caution">
    <text evidence="2">The sequence shown here is derived from an EMBL/GenBank/DDBJ whole genome shotgun (WGS) entry which is preliminary data.</text>
</comment>
<accession>A0A7C5X5E7</accession>
<gene>
    <name evidence="2" type="ORF">ENN04_08210</name>
</gene>
<name>A0A7C5X5E7_9AQUI</name>
<organism evidence="2">
    <name type="scientific">Thermocrinis ruber</name>
    <dbReference type="NCBI Taxonomy" id="75906"/>
    <lineage>
        <taxon>Bacteria</taxon>
        <taxon>Pseudomonadati</taxon>
        <taxon>Aquificota</taxon>
        <taxon>Aquificia</taxon>
        <taxon>Aquificales</taxon>
        <taxon>Aquificaceae</taxon>
        <taxon>Thermocrinis</taxon>
    </lineage>
</organism>
<reference evidence="2" key="1">
    <citation type="journal article" date="2020" name="mSystems">
        <title>Genome- and Community-Level Interaction Insights into Carbon Utilization and Element Cycling Functions of Hydrothermarchaeota in Hydrothermal Sediment.</title>
        <authorList>
            <person name="Zhou Z."/>
            <person name="Liu Y."/>
            <person name="Xu W."/>
            <person name="Pan J."/>
            <person name="Luo Z.H."/>
            <person name="Li M."/>
        </authorList>
    </citation>
    <scope>NUCLEOTIDE SEQUENCE [LARGE SCALE GENOMIC DNA]</scope>
    <source>
        <strain evidence="2">SpSt-114</strain>
    </source>
</reference>